<dbReference type="PANTHER" id="PTHR11102:SF160">
    <property type="entry name" value="ERAD-ASSOCIATED E3 UBIQUITIN-PROTEIN LIGASE COMPONENT HRD3"/>
    <property type="match status" value="1"/>
</dbReference>
<sequence>MADYQSLNTQQFTSWIRSLETASCSGDLESTLVLRQCYLEGAPGLQADPGQALHYTWVAATQGDPRSMYHTAVVEYAQGKFESSARWMLRSWRTGIREASFGLARAYAYGRGLRQDLRLALEYLDDARECDAEPGQRESLRQWVVTKLVTRLLSENAGQEAVQILERENNAFASLWLADLDRDREQTWLLKANDQGNPEAMFRLAMKAAPGSAESFEYMRNAAKAGYRQAWLPLADCYSSCGIHPCPMQERRWKNSSAVARELPPFPAD</sequence>
<dbReference type="GeneID" id="78477800"/>
<dbReference type="AlphaFoldDB" id="A0A140DU30"/>
<dbReference type="InterPro" id="IPR006597">
    <property type="entry name" value="Sel1-like"/>
</dbReference>
<protein>
    <recommendedName>
        <fullName evidence="3">Sel1 repeat family protein</fullName>
    </recommendedName>
</protein>
<gene>
    <name evidence="1" type="ORF">AALO17_10230</name>
</gene>
<evidence type="ECO:0000313" key="1">
    <source>
        <dbReference type="EMBL" id="AMK54157.1"/>
    </source>
</evidence>
<dbReference type="SUPFAM" id="SSF81901">
    <property type="entry name" value="HCP-like"/>
    <property type="match status" value="2"/>
</dbReference>
<reference evidence="1 2" key="1">
    <citation type="journal article" date="2016" name="Gut Pathog.">
        <title>Whole genome sequencing of "Faecalibaculum rodentium" ALO17, isolated from C57BL/6J laboratory mouse feces.</title>
        <authorList>
            <person name="Lim S."/>
            <person name="Chang D.H."/>
            <person name="Ahn S."/>
            <person name="Kim B.C."/>
        </authorList>
    </citation>
    <scope>NUCLEOTIDE SEQUENCE [LARGE SCALE GENOMIC DNA]</scope>
    <source>
        <strain evidence="1 2">Alo17</strain>
    </source>
</reference>
<dbReference type="InterPro" id="IPR050767">
    <property type="entry name" value="Sel1_AlgK"/>
</dbReference>
<accession>A0A140DU30</accession>
<name>A0A140DU30_9FIRM</name>
<evidence type="ECO:0000313" key="2">
    <source>
        <dbReference type="Proteomes" id="UP000069771"/>
    </source>
</evidence>
<organism evidence="1 2">
    <name type="scientific">Faecalibaculum rodentium</name>
    <dbReference type="NCBI Taxonomy" id="1702221"/>
    <lineage>
        <taxon>Bacteria</taxon>
        <taxon>Bacillati</taxon>
        <taxon>Bacillota</taxon>
        <taxon>Erysipelotrichia</taxon>
        <taxon>Erysipelotrichales</taxon>
        <taxon>Erysipelotrichaceae</taxon>
        <taxon>Faecalibaculum</taxon>
    </lineage>
</organism>
<dbReference type="PANTHER" id="PTHR11102">
    <property type="entry name" value="SEL-1-LIKE PROTEIN"/>
    <property type="match status" value="1"/>
</dbReference>
<dbReference type="RefSeq" id="WP_067556151.1">
    <property type="nucleotide sequence ID" value="NZ_CP011391.1"/>
</dbReference>
<dbReference type="Gene3D" id="1.25.40.10">
    <property type="entry name" value="Tetratricopeptide repeat domain"/>
    <property type="match status" value="2"/>
</dbReference>
<dbReference type="InterPro" id="IPR011990">
    <property type="entry name" value="TPR-like_helical_dom_sf"/>
</dbReference>
<proteinExistence type="predicted"/>
<dbReference type="OrthoDB" id="5321503at2"/>
<dbReference type="SMART" id="SM00671">
    <property type="entry name" value="SEL1"/>
    <property type="match status" value="3"/>
</dbReference>
<evidence type="ECO:0008006" key="3">
    <source>
        <dbReference type="Google" id="ProtNLM"/>
    </source>
</evidence>
<dbReference type="STRING" id="1702221.AALO17_10230"/>
<dbReference type="KEGG" id="fro:AALO17_10230"/>
<dbReference type="EMBL" id="CP011391">
    <property type="protein sequence ID" value="AMK54157.1"/>
    <property type="molecule type" value="Genomic_DNA"/>
</dbReference>
<dbReference type="Proteomes" id="UP000069771">
    <property type="component" value="Chromosome"/>
</dbReference>
<keyword evidence="2" id="KW-1185">Reference proteome</keyword>